<dbReference type="Gene3D" id="3.40.50.10320">
    <property type="entry name" value="LmbE-like"/>
    <property type="match status" value="1"/>
</dbReference>
<keyword evidence="2" id="KW-1185">Reference proteome</keyword>
<proteinExistence type="predicted"/>
<dbReference type="Proteomes" id="UP001204615">
    <property type="component" value="Unassembled WGS sequence"/>
</dbReference>
<evidence type="ECO:0000313" key="1">
    <source>
        <dbReference type="EMBL" id="MCP1375966.1"/>
    </source>
</evidence>
<comment type="caution">
    <text evidence="1">The sequence shown here is derived from an EMBL/GenBank/DDBJ whole genome shotgun (WGS) entry which is preliminary data.</text>
</comment>
<dbReference type="EMBL" id="JAMZEK010000004">
    <property type="protein sequence ID" value="MCP1375966.1"/>
    <property type="molecule type" value="Genomic_DNA"/>
</dbReference>
<organism evidence="1 2">
    <name type="scientific">Dyella lutea</name>
    <dbReference type="NCBI Taxonomy" id="2950441"/>
    <lineage>
        <taxon>Bacteria</taxon>
        <taxon>Pseudomonadati</taxon>
        <taxon>Pseudomonadota</taxon>
        <taxon>Gammaproteobacteria</taxon>
        <taxon>Lysobacterales</taxon>
        <taxon>Rhodanobacteraceae</taxon>
        <taxon>Dyella</taxon>
    </lineage>
</organism>
<evidence type="ECO:0000313" key="2">
    <source>
        <dbReference type="Proteomes" id="UP001204615"/>
    </source>
</evidence>
<dbReference type="PANTHER" id="PTHR12993">
    <property type="entry name" value="N-ACETYLGLUCOSAMINYL-PHOSPHATIDYLINOSITOL DE-N-ACETYLASE-RELATED"/>
    <property type="match status" value="1"/>
</dbReference>
<name>A0ABT1FF02_9GAMM</name>
<protein>
    <submittedName>
        <fullName evidence="1">PIG-L family deacetylase</fullName>
    </submittedName>
</protein>
<sequence>METLLARTRLLVVAPHPDDETLATGILIQRVLAAGGAVHVLLLTDGDNNPWPQRRLERRLWVGRRARAHWALRRRGEFMGALDELGVPASDITAMGWPDQGLTGLIAIDAAARVEALDAVVARVRPTLVAMPALDDRHPDHGAAHVLMRLALERRAELPAIWLYRVHGGTRRVRPSLACVADAPTWARKRSALARHASQLVLSRRRMERLAARTERFEVLSTESLPRELPWLPSWPLRTCLRLTAATAGAGIAWRWMRAPLQRLPGATFRLAEGVLPAGEGALFVKLELTLPSVWIYDHWGWCELRR</sequence>
<gene>
    <name evidence="1" type="ORF">NC595_18105</name>
</gene>
<reference evidence="1 2" key="1">
    <citation type="submission" date="2022-06" db="EMBL/GenBank/DDBJ databases">
        <title>Dyella sp. Sa strain:Sa Genome sequencing.</title>
        <authorList>
            <person name="Park S."/>
        </authorList>
    </citation>
    <scope>NUCLEOTIDE SEQUENCE [LARGE SCALE GENOMIC DNA]</scope>
    <source>
        <strain evidence="1 2">Sa</strain>
    </source>
</reference>
<dbReference type="Pfam" id="PF02585">
    <property type="entry name" value="PIG-L"/>
    <property type="match status" value="1"/>
</dbReference>
<dbReference type="RefSeq" id="WP_253568750.1">
    <property type="nucleotide sequence ID" value="NZ_JAMZEK010000004.1"/>
</dbReference>
<dbReference type="SUPFAM" id="SSF102588">
    <property type="entry name" value="LmbE-like"/>
    <property type="match status" value="1"/>
</dbReference>
<accession>A0ABT1FF02</accession>
<dbReference type="PANTHER" id="PTHR12993:SF26">
    <property type="entry name" value="1D-MYO-INOSITOL 2-ACETAMIDO-2-DEOXY-ALPHA-D-GLUCOPYRANOSIDE DEACETYLASE"/>
    <property type="match status" value="1"/>
</dbReference>
<dbReference type="InterPro" id="IPR024078">
    <property type="entry name" value="LmbE-like_dom_sf"/>
</dbReference>
<dbReference type="InterPro" id="IPR003737">
    <property type="entry name" value="GlcNAc_PI_deacetylase-related"/>
</dbReference>